<dbReference type="GeneID" id="29556824"/>
<evidence type="ECO:0000313" key="1">
    <source>
        <dbReference type="EMBL" id="GBQ84873.1"/>
    </source>
</evidence>
<reference evidence="1" key="1">
    <citation type="submission" date="2013-04" db="EMBL/GenBank/DDBJ databases">
        <title>The genome sequencing project of 58 acetic acid bacteria.</title>
        <authorList>
            <person name="Okamoto-Kainuma A."/>
            <person name="Ishikawa M."/>
            <person name="Umino S."/>
            <person name="Koizumi Y."/>
            <person name="Shiwa Y."/>
            <person name="Yoshikawa H."/>
            <person name="Matsutani M."/>
            <person name="Matsushita K."/>
        </authorList>
    </citation>
    <scope>NUCLEOTIDE SEQUENCE</scope>
    <source>
        <strain evidence="1">DSM 14337</strain>
    </source>
</reference>
<evidence type="ECO:0000313" key="2">
    <source>
        <dbReference type="Proteomes" id="UP001065047"/>
    </source>
</evidence>
<sequence length="134" mass="14335">MAQAATANINHMLNSALEKFQCPEDVKETGPGSYQFSMDVDVHDPEVFYKAAIAHYVKENLPTDRPLTPEILRDLIAQADSTIGGSIDGAVTQICDPGQSPLGTQILNSGTDYVSGVEGIDLRAPDMDDEGPCP</sequence>
<comment type="caution">
    <text evidence="1">The sequence shown here is derived from an EMBL/GenBank/DDBJ whole genome shotgun (WGS) entry which is preliminary data.</text>
</comment>
<proteinExistence type="predicted"/>
<accession>A0ABQ0PYN6</accession>
<protein>
    <submittedName>
        <fullName evidence="1">Uncharacterized protein</fullName>
    </submittedName>
</protein>
<dbReference type="Proteomes" id="UP001065047">
    <property type="component" value="Unassembled WGS sequence"/>
</dbReference>
<name>A0ABQ0PYN6_9PROT</name>
<keyword evidence="2" id="KW-1185">Reference proteome</keyword>
<dbReference type="EMBL" id="BAPF01000050">
    <property type="protein sequence ID" value="GBQ84873.1"/>
    <property type="molecule type" value="Genomic_DNA"/>
</dbReference>
<gene>
    <name evidence="1" type="ORF">AA14337_2936</name>
</gene>
<organism evidence="1 2">
    <name type="scientific">Acetobacter malorum DSM 14337</name>
    <dbReference type="NCBI Taxonomy" id="1307910"/>
    <lineage>
        <taxon>Bacteria</taxon>
        <taxon>Pseudomonadati</taxon>
        <taxon>Pseudomonadota</taxon>
        <taxon>Alphaproteobacteria</taxon>
        <taxon>Acetobacterales</taxon>
        <taxon>Acetobacteraceae</taxon>
        <taxon>Acetobacter</taxon>
    </lineage>
</organism>
<dbReference type="RefSeq" id="WP_061505583.1">
    <property type="nucleotide sequence ID" value="NZ_BAPF01000050.1"/>
</dbReference>